<evidence type="ECO:0000256" key="2">
    <source>
        <dbReference type="ARBA" id="ARBA00023002"/>
    </source>
</evidence>
<dbReference type="PANTHER" id="PTHR43639">
    <property type="entry name" value="OXIDOREDUCTASE, SHORT-CHAIN DEHYDROGENASE/REDUCTASE FAMILY (AFU_ORTHOLOGUE AFUA_5G02870)"/>
    <property type="match status" value="1"/>
</dbReference>
<sequence>MQDLKEKVVIVTGGAASIGEGIVRHLHACGATVVVAARSEGRANELVKDLGDRACFIKTDLKNDDEIERLIKETHDRFSKIDVLVNNACVYGDEGASTSRKTWLDTLNVNIVSAAILGEIARPFLAKAKGAIVNIGSVSGQFPHAGRWAYPVSKAALKHLTKAQAVDYAKEGIRVNLAVLGHIWSDPISNICNGSQEKADQMSAPYNMLSRVGSSADVGAVVAFLASSNANYITGAELHVDGGYSSLGPEGHAPLQIPE</sequence>
<evidence type="ECO:0000256" key="1">
    <source>
        <dbReference type="ARBA" id="ARBA00006484"/>
    </source>
</evidence>
<dbReference type="InterPro" id="IPR036291">
    <property type="entry name" value="NAD(P)-bd_dom_sf"/>
</dbReference>
<dbReference type="STRING" id="488535.SAMN04487963_3045"/>
<dbReference type="InterPro" id="IPR002347">
    <property type="entry name" value="SDR_fam"/>
</dbReference>
<dbReference type="PROSITE" id="PS00061">
    <property type="entry name" value="ADH_SHORT"/>
    <property type="match status" value="1"/>
</dbReference>
<dbReference type="RefSeq" id="WP_092024110.1">
    <property type="nucleotide sequence ID" value="NZ_FOUE01000004.1"/>
</dbReference>
<dbReference type="PANTHER" id="PTHR43639:SF1">
    <property type="entry name" value="SHORT-CHAIN DEHYDROGENASE_REDUCTASE FAMILY PROTEIN"/>
    <property type="match status" value="1"/>
</dbReference>
<dbReference type="PRINTS" id="PR00080">
    <property type="entry name" value="SDRFAMILY"/>
</dbReference>
<keyword evidence="2" id="KW-0560">Oxidoreductase</keyword>
<dbReference type="SUPFAM" id="SSF51735">
    <property type="entry name" value="NAD(P)-binding Rossmann-fold domains"/>
    <property type="match status" value="1"/>
</dbReference>
<organism evidence="3 4">
    <name type="scientific">Marinobacter zhejiangensis</name>
    <dbReference type="NCBI Taxonomy" id="488535"/>
    <lineage>
        <taxon>Bacteria</taxon>
        <taxon>Pseudomonadati</taxon>
        <taxon>Pseudomonadota</taxon>
        <taxon>Gammaproteobacteria</taxon>
        <taxon>Pseudomonadales</taxon>
        <taxon>Marinobacteraceae</taxon>
        <taxon>Marinobacter</taxon>
    </lineage>
</organism>
<dbReference type="NCBIfam" id="NF006121">
    <property type="entry name" value="PRK08265.1"/>
    <property type="match status" value="1"/>
</dbReference>
<reference evidence="4" key="1">
    <citation type="submission" date="2016-10" db="EMBL/GenBank/DDBJ databases">
        <authorList>
            <person name="Varghese N."/>
            <person name="Submissions S."/>
        </authorList>
    </citation>
    <scope>NUCLEOTIDE SEQUENCE [LARGE SCALE GENOMIC DNA]</scope>
    <source>
        <strain evidence="4">CGMCC 1.7061</strain>
    </source>
</reference>
<dbReference type="Pfam" id="PF13561">
    <property type="entry name" value="adh_short_C2"/>
    <property type="match status" value="1"/>
</dbReference>
<dbReference type="AlphaFoldDB" id="A0A1I4RZI3"/>
<dbReference type="PRINTS" id="PR00081">
    <property type="entry name" value="GDHRDH"/>
</dbReference>
<dbReference type="OrthoDB" id="109589at2"/>
<dbReference type="Proteomes" id="UP000198519">
    <property type="component" value="Unassembled WGS sequence"/>
</dbReference>
<dbReference type="EMBL" id="FOUE01000004">
    <property type="protein sequence ID" value="SFM57619.1"/>
    <property type="molecule type" value="Genomic_DNA"/>
</dbReference>
<dbReference type="GO" id="GO:0016491">
    <property type="term" value="F:oxidoreductase activity"/>
    <property type="evidence" value="ECO:0007669"/>
    <property type="project" value="UniProtKB-KW"/>
</dbReference>
<proteinExistence type="inferred from homology"/>
<name>A0A1I4RZI3_9GAMM</name>
<dbReference type="FunFam" id="3.40.50.720:FF:000084">
    <property type="entry name" value="Short-chain dehydrogenase reductase"/>
    <property type="match status" value="1"/>
</dbReference>
<keyword evidence="4" id="KW-1185">Reference proteome</keyword>
<gene>
    <name evidence="3" type="ORF">SAMN04487963_3045</name>
</gene>
<evidence type="ECO:0000313" key="3">
    <source>
        <dbReference type="EMBL" id="SFM57619.1"/>
    </source>
</evidence>
<protein>
    <submittedName>
        <fullName evidence="3">NAD(P)-dependent dehydrogenase, short-chain alcohol dehydrogenase family</fullName>
    </submittedName>
</protein>
<accession>A0A1I4RZI3</accession>
<dbReference type="CDD" id="cd05233">
    <property type="entry name" value="SDR_c"/>
    <property type="match status" value="1"/>
</dbReference>
<evidence type="ECO:0000313" key="4">
    <source>
        <dbReference type="Proteomes" id="UP000198519"/>
    </source>
</evidence>
<comment type="similarity">
    <text evidence="1">Belongs to the short-chain dehydrogenases/reductases (SDR) family.</text>
</comment>
<dbReference type="Gene3D" id="3.40.50.720">
    <property type="entry name" value="NAD(P)-binding Rossmann-like Domain"/>
    <property type="match status" value="1"/>
</dbReference>
<dbReference type="InterPro" id="IPR020904">
    <property type="entry name" value="Sc_DH/Rdtase_CS"/>
</dbReference>